<dbReference type="InterPro" id="IPR038071">
    <property type="entry name" value="UROD/MetE-like_sf"/>
</dbReference>
<dbReference type="Proteomes" id="UP000234331">
    <property type="component" value="Unassembled WGS sequence"/>
</dbReference>
<evidence type="ECO:0000259" key="1">
    <source>
        <dbReference type="Pfam" id="PF01717"/>
    </source>
</evidence>
<dbReference type="Gene3D" id="3.20.20.210">
    <property type="match status" value="1"/>
</dbReference>
<protein>
    <recommendedName>
        <fullName evidence="1">Cobalamin-independent methionine synthase MetE C-terminal/archaeal domain-containing protein</fullName>
    </recommendedName>
</protein>
<feature type="domain" description="Cobalamin-independent methionine synthase MetE C-terminal/archaeal" evidence="1">
    <location>
        <begin position="19"/>
        <end position="345"/>
    </location>
</feature>
<accession>A0A2I2KJ46</accession>
<evidence type="ECO:0000313" key="2">
    <source>
        <dbReference type="EMBL" id="SNQ45692.1"/>
    </source>
</evidence>
<dbReference type="AlphaFoldDB" id="A0A2I2KJ46"/>
<reference evidence="2 3" key="1">
    <citation type="submission" date="2017-06" db="EMBL/GenBank/DDBJ databases">
        <authorList>
            <person name="Kim H.J."/>
            <person name="Triplett B.A."/>
        </authorList>
    </citation>
    <scope>NUCLEOTIDE SEQUENCE [LARGE SCALE GENOMIC DNA]</scope>
    <source>
        <strain evidence="2">FRACA_ARgP5</strain>
    </source>
</reference>
<dbReference type="SUPFAM" id="SSF51726">
    <property type="entry name" value="UROD/MetE-like"/>
    <property type="match status" value="1"/>
</dbReference>
<organism evidence="2 3">
    <name type="scientific">Frankia canadensis</name>
    <dbReference type="NCBI Taxonomy" id="1836972"/>
    <lineage>
        <taxon>Bacteria</taxon>
        <taxon>Bacillati</taxon>
        <taxon>Actinomycetota</taxon>
        <taxon>Actinomycetes</taxon>
        <taxon>Frankiales</taxon>
        <taxon>Frankiaceae</taxon>
        <taxon>Frankia</taxon>
    </lineage>
</organism>
<dbReference type="GO" id="GO:0003871">
    <property type="term" value="F:5-methyltetrahydropteroyltriglutamate-homocysteine S-methyltransferase activity"/>
    <property type="evidence" value="ECO:0007669"/>
    <property type="project" value="InterPro"/>
</dbReference>
<gene>
    <name evidence="2" type="ORF">FRACA_110006</name>
</gene>
<name>A0A2I2KJ46_9ACTN</name>
<proteinExistence type="predicted"/>
<sequence length="352" mass="36814">MSRDDGRVTCDDCWPAGAATGVGSLPGTDAVWAQKLVFDELPDLPHLPELPARGPGASMLGRAGAILLDLPVDLQPAGWRLVPRPGLDLRRARDLLERDLDALADTAAGYAGPFKVAVTGPWTLAAQLELPRGHKALSDVGATRDIAEALTAGLVEHLRDLARRVPGARLLLQLDEPSLPAVLAGRVRTPSGFSVLPPVEEGLAQARLHALVDEVRSASAVAGIGAHCCAPNVPLTSLRTAGMDFVGLDVALLTRDDDDSVGEFVESGGRLVAGLVPTASPDAVASPDLSDVRRTVEPVRALWSRLGLRPEQLGEVVAVSPACGLAGFGADEARAILRHCRRAARELVDAPA</sequence>
<dbReference type="Pfam" id="PF01717">
    <property type="entry name" value="Meth_synt_2"/>
    <property type="match status" value="1"/>
</dbReference>
<dbReference type="EMBL" id="FZMO01000013">
    <property type="protein sequence ID" value="SNQ45692.1"/>
    <property type="molecule type" value="Genomic_DNA"/>
</dbReference>
<dbReference type="InterPro" id="IPR002629">
    <property type="entry name" value="Met_Synth_C/arc"/>
</dbReference>
<dbReference type="CDD" id="cd03310">
    <property type="entry name" value="CIMS_like"/>
    <property type="match status" value="1"/>
</dbReference>
<dbReference type="GO" id="GO:0008270">
    <property type="term" value="F:zinc ion binding"/>
    <property type="evidence" value="ECO:0007669"/>
    <property type="project" value="InterPro"/>
</dbReference>
<keyword evidence="3" id="KW-1185">Reference proteome</keyword>
<evidence type="ECO:0000313" key="3">
    <source>
        <dbReference type="Proteomes" id="UP000234331"/>
    </source>
</evidence>
<dbReference type="GO" id="GO:0009086">
    <property type="term" value="P:methionine biosynthetic process"/>
    <property type="evidence" value="ECO:0007669"/>
    <property type="project" value="InterPro"/>
</dbReference>